<comment type="caution">
    <text evidence="1">The sequence shown here is derived from an EMBL/GenBank/DDBJ whole genome shotgun (WGS) entry which is preliminary data.</text>
</comment>
<evidence type="ECO:0000313" key="1">
    <source>
        <dbReference type="EMBL" id="GGD89549.1"/>
    </source>
</evidence>
<dbReference type="AlphaFoldDB" id="A0A8J2V9H4"/>
<dbReference type="Gene3D" id="2.60.40.1120">
    <property type="entry name" value="Carboxypeptidase-like, regulatory domain"/>
    <property type="match status" value="1"/>
</dbReference>
<keyword evidence="2" id="KW-1185">Reference proteome</keyword>
<gene>
    <name evidence="1" type="ORF">GCM10011312_11830</name>
</gene>
<dbReference type="SUPFAM" id="SSF49464">
    <property type="entry name" value="Carboxypeptidase regulatory domain-like"/>
    <property type="match status" value="1"/>
</dbReference>
<dbReference type="Pfam" id="PF13620">
    <property type="entry name" value="CarboxypepD_reg"/>
    <property type="match status" value="1"/>
</dbReference>
<proteinExistence type="predicted"/>
<organism evidence="1 2">
    <name type="scientific">Planktosalinus lacus</name>
    <dbReference type="NCBI Taxonomy" id="1526573"/>
    <lineage>
        <taxon>Bacteria</taxon>
        <taxon>Pseudomonadati</taxon>
        <taxon>Bacteroidota</taxon>
        <taxon>Flavobacteriia</taxon>
        <taxon>Flavobacteriales</taxon>
        <taxon>Flavobacteriaceae</taxon>
        <taxon>Planktosalinus</taxon>
    </lineage>
</organism>
<accession>A0A8J2V9H4</accession>
<dbReference type="EMBL" id="BMGK01000004">
    <property type="protein sequence ID" value="GGD89549.1"/>
    <property type="molecule type" value="Genomic_DNA"/>
</dbReference>
<sequence length="884" mass="100722">MTGTVKDSLGNPLEMASIIAKVKTTDAIESYAITNDAGRFQLFLPVNETYTLQASYLGFETQTFEVTVSDDRSDILRDIVLQSAADELEGVELVYEMPVTIKGDTIVYNTDSFVTGNEKKLGDVIKALPGLELNEEGEIEVDGKVVQKVMVEGKDFFDGDSKLATKNIPADAVSKVEVLRNYNEVGQLRGVANTQDQTAINIRLKEGKTNFWFGEITAGAGYGEKFRYLANPKLFYYSPEYSINIITNFNNTGDVPFTFRDYFNFTGGFRNFNQGGGTRFNINDSGLSFAVMQNNRANDIEAEFIAGNFSYKASEKLDVSGFAILSDNRTNFITNTVRSFVTTGDVENSNSTSDQRNRLGMLKLSSVYKPSLRFQMDYDVLAKISKQTEFSNQISSFGNIDNNIVEDKVNNPFSINQNVNAYFTLNEKNIFAGQAQHLWQDEDPFYNAVLDFLPFSGILDADENQSNFDINQEKRVKTNKLDVKVDHFYIINNKSNLNFTLGTTQSRQRFNSSIFQVLDDGSTLNFDESPEVDGEVFPLGNDVMYHFSDAFLGVKYKFITGKFTFTPGVTLHNYDLKTEQLGATTSQNEWRVLPEFFAIAQLKRSESIRFNYSMTAEYTDVNNYAEGFVFNDYNRLFRGNRNLENSLANSFNLTYFSFNMFNYTNVTGNLNYTRRVEGIKNNTQIVAINQVSSPINIDSNFADETFSAFGSFSKRIKKMQYSINGNFNWSSFNNIVNQTVTTSESFTQNYRVSARSNFKEFPNFEAGYNVIINEYDNGGIQSTFYTHRPFANIEFNFLKDFTFKADWSYYDYSNKENTIKNDYSFLSADLNYQKKDSNWEYRIQATNLLDVQTINQDSFNETFNTTSFYSVMPRIVMLTVKYDL</sequence>
<keyword evidence="1" id="KW-0675">Receptor</keyword>
<dbReference type="InterPro" id="IPR008969">
    <property type="entry name" value="CarboxyPept-like_regulatory"/>
</dbReference>
<evidence type="ECO:0000313" key="2">
    <source>
        <dbReference type="Proteomes" id="UP000652231"/>
    </source>
</evidence>
<reference evidence="1" key="1">
    <citation type="journal article" date="2014" name="Int. J. Syst. Evol. Microbiol.">
        <title>Complete genome sequence of Corynebacterium casei LMG S-19264T (=DSM 44701T), isolated from a smear-ripened cheese.</title>
        <authorList>
            <consortium name="US DOE Joint Genome Institute (JGI-PGF)"/>
            <person name="Walter F."/>
            <person name="Albersmeier A."/>
            <person name="Kalinowski J."/>
            <person name="Ruckert C."/>
        </authorList>
    </citation>
    <scope>NUCLEOTIDE SEQUENCE</scope>
    <source>
        <strain evidence="1">CGMCC 1.12924</strain>
    </source>
</reference>
<dbReference type="SUPFAM" id="SSF56935">
    <property type="entry name" value="Porins"/>
    <property type="match status" value="1"/>
</dbReference>
<reference evidence="1" key="2">
    <citation type="submission" date="2020-09" db="EMBL/GenBank/DDBJ databases">
        <authorList>
            <person name="Sun Q."/>
            <person name="Zhou Y."/>
        </authorList>
    </citation>
    <scope>NUCLEOTIDE SEQUENCE</scope>
    <source>
        <strain evidence="1">CGMCC 1.12924</strain>
    </source>
</reference>
<name>A0A8J2V9H4_9FLAO</name>
<dbReference type="Proteomes" id="UP000652231">
    <property type="component" value="Unassembled WGS sequence"/>
</dbReference>
<protein>
    <submittedName>
        <fullName evidence="1">TonB-dependent receptor</fullName>
    </submittedName>
</protein>